<dbReference type="EMBL" id="BTGU01000005">
    <property type="protein sequence ID" value="GMN34777.1"/>
    <property type="molecule type" value="Genomic_DNA"/>
</dbReference>
<evidence type="ECO:0000313" key="1">
    <source>
        <dbReference type="EMBL" id="GMN34777.1"/>
    </source>
</evidence>
<protein>
    <submittedName>
        <fullName evidence="1">Uncharacterized protein</fullName>
    </submittedName>
</protein>
<organism evidence="1 2">
    <name type="scientific">Ficus carica</name>
    <name type="common">Common fig</name>
    <dbReference type="NCBI Taxonomy" id="3494"/>
    <lineage>
        <taxon>Eukaryota</taxon>
        <taxon>Viridiplantae</taxon>
        <taxon>Streptophyta</taxon>
        <taxon>Embryophyta</taxon>
        <taxon>Tracheophyta</taxon>
        <taxon>Spermatophyta</taxon>
        <taxon>Magnoliopsida</taxon>
        <taxon>eudicotyledons</taxon>
        <taxon>Gunneridae</taxon>
        <taxon>Pentapetalae</taxon>
        <taxon>rosids</taxon>
        <taxon>fabids</taxon>
        <taxon>Rosales</taxon>
        <taxon>Moraceae</taxon>
        <taxon>Ficeae</taxon>
        <taxon>Ficus</taxon>
    </lineage>
</organism>
<keyword evidence="2" id="KW-1185">Reference proteome</keyword>
<name>A0AA87ZHK3_FICCA</name>
<gene>
    <name evidence="1" type="ORF">TIFTF001_004899</name>
</gene>
<dbReference type="Proteomes" id="UP001187192">
    <property type="component" value="Unassembled WGS sequence"/>
</dbReference>
<dbReference type="AlphaFoldDB" id="A0AA87ZHK3"/>
<sequence length="66" mass="7076">MASLTISVLSKLLVNTNFKELGGAGEGQNGKMGVKSRVGVFGVMSKQRKVILFVEKEMGKLRGSFS</sequence>
<accession>A0AA87ZHK3</accession>
<reference evidence="1" key="1">
    <citation type="submission" date="2023-07" db="EMBL/GenBank/DDBJ databases">
        <title>draft genome sequence of fig (Ficus carica).</title>
        <authorList>
            <person name="Takahashi T."/>
            <person name="Nishimura K."/>
        </authorList>
    </citation>
    <scope>NUCLEOTIDE SEQUENCE</scope>
</reference>
<evidence type="ECO:0000313" key="2">
    <source>
        <dbReference type="Proteomes" id="UP001187192"/>
    </source>
</evidence>
<comment type="caution">
    <text evidence="1">The sequence shown here is derived from an EMBL/GenBank/DDBJ whole genome shotgun (WGS) entry which is preliminary data.</text>
</comment>
<proteinExistence type="predicted"/>